<dbReference type="CDD" id="cd11362">
    <property type="entry name" value="RNase_PH_bact"/>
    <property type="match status" value="1"/>
</dbReference>
<sequence>MGHEMARNDGRTVDQLRDIKITRGWLDHAEGSVLVEFGKTRVLCVASFTPGVPRWLKDSGNGWVTSEYAMLPRATHTRSDRESVKGKLGGRTQEISRLVGRSLRGIVDMKELGENTIVIDCDVLQADGGTRTAAITGAYVALADAISWAQKEGHIKSGAKPLADSVAAISVGIIDGIPMLDLCYEEDVRAETDMNVVCSGDGRFIEVQGTAEGAPFDRALLDSLLNLAVAGCATLTNLQKQALAQ</sequence>
<reference evidence="9" key="1">
    <citation type="submission" date="2020-05" db="EMBL/GenBank/DDBJ databases">
        <authorList>
            <person name="Chiriac C."/>
            <person name="Salcher M."/>
            <person name="Ghai R."/>
            <person name="Kavagutti S V."/>
        </authorList>
    </citation>
    <scope>NUCLEOTIDE SEQUENCE</scope>
</reference>
<gene>
    <name evidence="9" type="ORF">UFOPK4032_00271</name>
    <name evidence="8" type="ORF">UFOPK4180_00624</name>
</gene>
<dbReference type="GO" id="GO:0009022">
    <property type="term" value="F:tRNA nucleotidyltransferase activity"/>
    <property type="evidence" value="ECO:0007669"/>
    <property type="project" value="InterPro"/>
</dbReference>
<dbReference type="SUPFAM" id="SSF54211">
    <property type="entry name" value="Ribosomal protein S5 domain 2-like"/>
    <property type="match status" value="1"/>
</dbReference>
<dbReference type="InterPro" id="IPR020568">
    <property type="entry name" value="Ribosomal_Su5_D2-typ_SF"/>
</dbReference>
<organism evidence="9">
    <name type="scientific">freshwater metagenome</name>
    <dbReference type="NCBI Taxonomy" id="449393"/>
    <lineage>
        <taxon>unclassified sequences</taxon>
        <taxon>metagenomes</taxon>
        <taxon>ecological metagenomes</taxon>
    </lineage>
</organism>
<dbReference type="InterPro" id="IPR050080">
    <property type="entry name" value="RNase_PH"/>
</dbReference>
<dbReference type="GO" id="GO:0016075">
    <property type="term" value="P:rRNA catabolic process"/>
    <property type="evidence" value="ECO:0007669"/>
    <property type="project" value="TreeGrafter"/>
</dbReference>
<evidence type="ECO:0000259" key="7">
    <source>
        <dbReference type="Pfam" id="PF03725"/>
    </source>
</evidence>
<dbReference type="HAMAP" id="MF_00564">
    <property type="entry name" value="RNase_PH"/>
    <property type="match status" value="1"/>
</dbReference>
<dbReference type="FunFam" id="3.30.230.70:FF:000003">
    <property type="entry name" value="Ribonuclease PH"/>
    <property type="match status" value="1"/>
</dbReference>
<dbReference type="NCBIfam" id="TIGR01966">
    <property type="entry name" value="RNasePH"/>
    <property type="match status" value="1"/>
</dbReference>
<dbReference type="PANTHER" id="PTHR11953">
    <property type="entry name" value="EXOSOME COMPLEX COMPONENT"/>
    <property type="match status" value="1"/>
</dbReference>
<dbReference type="GO" id="GO:0008033">
    <property type="term" value="P:tRNA processing"/>
    <property type="evidence" value="ECO:0007669"/>
    <property type="project" value="UniProtKB-KW"/>
</dbReference>
<dbReference type="GO" id="GO:0000049">
    <property type="term" value="F:tRNA binding"/>
    <property type="evidence" value="ECO:0007669"/>
    <property type="project" value="UniProtKB-KW"/>
</dbReference>
<name>A0A6J7NQL1_9ZZZZ</name>
<dbReference type="PROSITE" id="PS01277">
    <property type="entry name" value="RIBONUCLEASE_PH"/>
    <property type="match status" value="1"/>
</dbReference>
<dbReference type="GO" id="GO:0006364">
    <property type="term" value="P:rRNA processing"/>
    <property type="evidence" value="ECO:0007669"/>
    <property type="project" value="UniProtKB-KW"/>
</dbReference>
<keyword evidence="5" id="KW-0694">RNA-binding</keyword>
<evidence type="ECO:0000256" key="4">
    <source>
        <dbReference type="ARBA" id="ARBA00022694"/>
    </source>
</evidence>
<evidence type="ECO:0000256" key="5">
    <source>
        <dbReference type="ARBA" id="ARBA00022884"/>
    </source>
</evidence>
<comment type="similarity">
    <text evidence="1">Belongs to the RNase PH family.</text>
</comment>
<dbReference type="InterPro" id="IPR036345">
    <property type="entry name" value="ExoRNase_PH_dom2_sf"/>
</dbReference>
<evidence type="ECO:0000313" key="8">
    <source>
        <dbReference type="EMBL" id="CAB4367025.1"/>
    </source>
</evidence>
<dbReference type="Pfam" id="PF03725">
    <property type="entry name" value="RNase_PH_C"/>
    <property type="match status" value="1"/>
</dbReference>
<proteinExistence type="inferred from homology"/>
<keyword evidence="4" id="KW-0819">tRNA processing</keyword>
<dbReference type="Gene3D" id="3.30.230.70">
    <property type="entry name" value="GHMP Kinase, N-terminal domain"/>
    <property type="match status" value="1"/>
</dbReference>
<feature type="domain" description="Exoribonuclease phosphorolytic" evidence="7">
    <location>
        <begin position="165"/>
        <end position="230"/>
    </location>
</feature>
<evidence type="ECO:0000256" key="2">
    <source>
        <dbReference type="ARBA" id="ARBA00022552"/>
    </source>
</evidence>
<dbReference type="AlphaFoldDB" id="A0A6J7NQL1"/>
<evidence type="ECO:0000256" key="1">
    <source>
        <dbReference type="ARBA" id="ARBA00006678"/>
    </source>
</evidence>
<dbReference type="EMBL" id="CAFBOW010000031">
    <property type="protein sequence ID" value="CAB4992952.1"/>
    <property type="molecule type" value="Genomic_DNA"/>
</dbReference>
<keyword evidence="2" id="KW-0698">rRNA processing</keyword>
<evidence type="ECO:0000256" key="3">
    <source>
        <dbReference type="ARBA" id="ARBA00022555"/>
    </source>
</evidence>
<dbReference type="InterPro" id="IPR001247">
    <property type="entry name" value="ExoRNase_PH_dom1"/>
</dbReference>
<evidence type="ECO:0000313" key="9">
    <source>
        <dbReference type="EMBL" id="CAB4992952.1"/>
    </source>
</evidence>
<dbReference type="InterPro" id="IPR015847">
    <property type="entry name" value="ExoRNase_PH_dom2"/>
</dbReference>
<feature type="domain" description="Exoribonuclease phosphorolytic" evidence="6">
    <location>
        <begin position="15"/>
        <end position="145"/>
    </location>
</feature>
<protein>
    <submittedName>
        <fullName evidence="9">Unannotated protein</fullName>
    </submittedName>
</protein>
<evidence type="ECO:0000259" key="6">
    <source>
        <dbReference type="Pfam" id="PF01138"/>
    </source>
</evidence>
<dbReference type="Pfam" id="PF01138">
    <property type="entry name" value="RNase_PH"/>
    <property type="match status" value="1"/>
</dbReference>
<dbReference type="InterPro" id="IPR018336">
    <property type="entry name" value="RNase_PH_CS"/>
</dbReference>
<dbReference type="EMBL" id="CAESPC010000090">
    <property type="protein sequence ID" value="CAB4367025.1"/>
    <property type="molecule type" value="Genomic_DNA"/>
</dbReference>
<dbReference type="PANTHER" id="PTHR11953:SF0">
    <property type="entry name" value="EXOSOME COMPLEX COMPONENT RRP41"/>
    <property type="match status" value="1"/>
</dbReference>
<accession>A0A6J7NQL1</accession>
<dbReference type="InterPro" id="IPR027408">
    <property type="entry name" value="PNPase/RNase_PH_dom_sf"/>
</dbReference>
<keyword evidence="3" id="KW-0820">tRNA-binding</keyword>
<dbReference type="SUPFAM" id="SSF55666">
    <property type="entry name" value="Ribonuclease PH domain 2-like"/>
    <property type="match status" value="1"/>
</dbReference>
<dbReference type="InterPro" id="IPR002381">
    <property type="entry name" value="RNase_PH_bac-type"/>
</dbReference>